<dbReference type="AlphaFoldDB" id="A0A161SBH9"/>
<organism evidence="1 2">
    <name type="scientific">Myroides marinus</name>
    <dbReference type="NCBI Taxonomy" id="703342"/>
    <lineage>
        <taxon>Bacteria</taxon>
        <taxon>Pseudomonadati</taxon>
        <taxon>Bacteroidota</taxon>
        <taxon>Flavobacteriia</taxon>
        <taxon>Flavobacteriales</taxon>
        <taxon>Flavobacteriaceae</taxon>
        <taxon>Myroides</taxon>
    </lineage>
</organism>
<name>A0A161SBH9_9FLAO</name>
<accession>A0A161SBH9</accession>
<gene>
    <name evidence="1" type="ORF">AV926_06155</name>
</gene>
<proteinExistence type="predicted"/>
<sequence length="59" mass="6998">MFFLKGRYVIGFFGSLFTKDSVVFITFCDLNVRVFCPTDTVSHSKHRKLEELIAFFWKK</sequence>
<protein>
    <submittedName>
        <fullName evidence="1">Uncharacterized protein</fullName>
    </submittedName>
</protein>
<keyword evidence="2" id="KW-1185">Reference proteome</keyword>
<dbReference type="EMBL" id="LQNU01000041">
    <property type="protein sequence ID" value="KZE83124.1"/>
    <property type="molecule type" value="Genomic_DNA"/>
</dbReference>
<comment type="caution">
    <text evidence="1">The sequence shown here is derived from an EMBL/GenBank/DDBJ whole genome shotgun (WGS) entry which is preliminary data.</text>
</comment>
<evidence type="ECO:0000313" key="1">
    <source>
        <dbReference type="EMBL" id="KZE83124.1"/>
    </source>
</evidence>
<dbReference type="Proteomes" id="UP000076630">
    <property type="component" value="Unassembled WGS sequence"/>
</dbReference>
<reference evidence="1 2" key="1">
    <citation type="submission" date="2016-01" db="EMBL/GenBank/DDBJ databases">
        <title>Whole genome sequencing of Myroides marinus L41.</title>
        <authorList>
            <person name="Hong K.W."/>
        </authorList>
    </citation>
    <scope>NUCLEOTIDE SEQUENCE [LARGE SCALE GENOMIC DNA]</scope>
    <source>
        <strain evidence="1 2">L41</strain>
    </source>
</reference>
<evidence type="ECO:0000313" key="2">
    <source>
        <dbReference type="Proteomes" id="UP000076630"/>
    </source>
</evidence>